<sequence>MEEYIKAKIIALEKQALEQWNNGNPDGFIDLSSEDIIYVDPAFENKLEGKKALEDYYNTIRGKIKIDLFKMINPSVQLVSEVAVLIYNYEAHRDGKVFRVNCTEVYKSDASDQWKIIHTHWSIIQSNGF</sequence>
<dbReference type="InterPro" id="IPR032710">
    <property type="entry name" value="NTF2-like_dom_sf"/>
</dbReference>
<dbReference type="Proteomes" id="UP000184480">
    <property type="component" value="Unassembled WGS sequence"/>
</dbReference>
<name>A0A1M4X7F9_9BACT</name>
<proteinExistence type="predicted"/>
<evidence type="ECO:0000259" key="1">
    <source>
        <dbReference type="Pfam" id="PF14534"/>
    </source>
</evidence>
<feature type="domain" description="DUF4440" evidence="1">
    <location>
        <begin position="9"/>
        <end position="116"/>
    </location>
</feature>
<evidence type="ECO:0000313" key="2">
    <source>
        <dbReference type="EMBL" id="SHE89408.1"/>
    </source>
</evidence>
<dbReference type="Gene3D" id="3.10.450.50">
    <property type="match status" value="1"/>
</dbReference>
<dbReference type="EMBL" id="FQUC01000002">
    <property type="protein sequence ID" value="SHE89408.1"/>
    <property type="molecule type" value="Genomic_DNA"/>
</dbReference>
<dbReference type="SUPFAM" id="SSF54427">
    <property type="entry name" value="NTF2-like"/>
    <property type="match status" value="1"/>
</dbReference>
<evidence type="ECO:0000313" key="3">
    <source>
        <dbReference type="Proteomes" id="UP000184480"/>
    </source>
</evidence>
<organism evidence="2 3">
    <name type="scientific">Dysgonomonas macrotermitis</name>
    <dbReference type="NCBI Taxonomy" id="1346286"/>
    <lineage>
        <taxon>Bacteria</taxon>
        <taxon>Pseudomonadati</taxon>
        <taxon>Bacteroidota</taxon>
        <taxon>Bacteroidia</taxon>
        <taxon>Bacteroidales</taxon>
        <taxon>Dysgonomonadaceae</taxon>
        <taxon>Dysgonomonas</taxon>
    </lineage>
</organism>
<reference evidence="3" key="1">
    <citation type="submission" date="2016-11" db="EMBL/GenBank/DDBJ databases">
        <authorList>
            <person name="Varghese N."/>
            <person name="Submissions S."/>
        </authorList>
    </citation>
    <scope>NUCLEOTIDE SEQUENCE [LARGE SCALE GENOMIC DNA]</scope>
    <source>
        <strain evidence="3">DSM 27370</strain>
    </source>
</reference>
<dbReference type="RefSeq" id="WP_062175886.1">
    <property type="nucleotide sequence ID" value="NZ_BBXL01000002.1"/>
</dbReference>
<protein>
    <recommendedName>
        <fullName evidence="1">DUF4440 domain-containing protein</fullName>
    </recommendedName>
</protein>
<keyword evidence="3" id="KW-1185">Reference proteome</keyword>
<dbReference type="STRING" id="1346286.SAMN05444362_102427"/>
<dbReference type="InterPro" id="IPR027843">
    <property type="entry name" value="DUF4440"/>
</dbReference>
<dbReference type="AlphaFoldDB" id="A0A1M4X7F9"/>
<accession>A0A1M4X7F9</accession>
<gene>
    <name evidence="2" type="ORF">SAMN05444362_102427</name>
</gene>
<dbReference type="OrthoDB" id="9812295at2"/>
<dbReference type="Pfam" id="PF14534">
    <property type="entry name" value="DUF4440"/>
    <property type="match status" value="1"/>
</dbReference>